<reference evidence="7" key="1">
    <citation type="journal article" date="2024" name="Algal Res.">
        <title>Biochemical, toxicological and genomic investigation of a high-biomass producing Limnothrix strain isolated from Italian shallow drinking water reservoir.</title>
        <authorList>
            <person name="Simonazzi M."/>
            <person name="Shishido T.K."/>
            <person name="Delbaje E."/>
            <person name="Wahlsten M."/>
            <person name="Fewer D.P."/>
            <person name="Sivonen K."/>
            <person name="Pezzolesi L."/>
            <person name="Pistocchi R."/>
        </authorList>
    </citation>
    <scope>NUCLEOTIDE SEQUENCE [LARGE SCALE GENOMIC DNA]</scope>
    <source>
        <strain evidence="7">LRLZ20PSL1</strain>
    </source>
</reference>
<dbReference type="RefSeq" id="WP_393011833.1">
    <property type="nucleotide sequence ID" value="NZ_JAZAQF010000043.1"/>
</dbReference>
<sequence length="430" mass="46329">MPADPGRSPLSYSEGIEPITARSPVRLGFLTCYLLIKPIMAAKPAAPSFSMEDFMAALDEKTVSFEAGQRVKGKPFEYANDGVYVDIGGKSAAFLPVREAAMREPSGAEELQNLLPPNVEREFIVLKEANADGQVTISIRQMVLDQAWKELAKAQEEKQAIAARVNGVNKGGVTAAVMGLRGFIPRSHLVEREDLDSLVGQTLTVVPIEVNRNAKKLVLSNREAAKVGLMARLKVNQLVEGKITGIRPFGVFVSFEGNTGLLHVKQMSQAHVASIEDLFSQGETIRAVIMEIDEWKGRIALSTAVLENHRGEMLENKATVMTEAIARHAQLYPHWDAEPEPIAESSPEPTEQPTAPEAAESIAPTDSTESSESSESTAAQASPEAISPETPDNPAAPEPATKPEPAPAPKAPIRLVDLKPKPSRAPESNA</sequence>
<dbReference type="PANTHER" id="PTHR10724">
    <property type="entry name" value="30S RIBOSOMAL PROTEIN S1"/>
    <property type="match status" value="1"/>
</dbReference>
<evidence type="ECO:0000313" key="6">
    <source>
        <dbReference type="EMBL" id="MFG3817479.1"/>
    </source>
</evidence>
<dbReference type="SUPFAM" id="SSF50249">
    <property type="entry name" value="Nucleic acid-binding proteins"/>
    <property type="match status" value="3"/>
</dbReference>
<comment type="similarity">
    <text evidence="1">Belongs to the bacterial ribosomal protein bS1 family.</text>
</comment>
<dbReference type="CDD" id="cd04465">
    <property type="entry name" value="S1_RPS1_repeat_ec2_hs2"/>
    <property type="match status" value="1"/>
</dbReference>
<feature type="region of interest" description="Disordered" evidence="4">
    <location>
        <begin position="339"/>
        <end position="430"/>
    </location>
</feature>
<accession>A0ABW7CBF5</accession>
<dbReference type="InterPro" id="IPR012340">
    <property type="entry name" value="NA-bd_OB-fold"/>
</dbReference>
<gene>
    <name evidence="6" type="ORF">VPK24_07500</name>
</gene>
<dbReference type="SMART" id="SM00316">
    <property type="entry name" value="S1"/>
    <property type="match status" value="3"/>
</dbReference>
<dbReference type="Gene3D" id="2.40.50.140">
    <property type="entry name" value="Nucleic acid-binding proteins"/>
    <property type="match status" value="3"/>
</dbReference>
<feature type="compositionally biased region" description="Low complexity" evidence="4">
    <location>
        <begin position="340"/>
        <end position="385"/>
    </location>
</feature>
<evidence type="ECO:0000256" key="2">
    <source>
        <dbReference type="ARBA" id="ARBA00022980"/>
    </source>
</evidence>
<evidence type="ECO:0000256" key="1">
    <source>
        <dbReference type="ARBA" id="ARBA00006767"/>
    </source>
</evidence>
<evidence type="ECO:0000256" key="4">
    <source>
        <dbReference type="SAM" id="MobiDB-lite"/>
    </source>
</evidence>
<organism evidence="6 7">
    <name type="scientific">Limnothrix redekei LRLZ20PSL1</name>
    <dbReference type="NCBI Taxonomy" id="3112953"/>
    <lineage>
        <taxon>Bacteria</taxon>
        <taxon>Bacillati</taxon>
        <taxon>Cyanobacteriota</taxon>
        <taxon>Cyanophyceae</taxon>
        <taxon>Pseudanabaenales</taxon>
        <taxon>Pseudanabaenaceae</taxon>
        <taxon>Limnothrix</taxon>
    </lineage>
</organism>
<dbReference type="InterPro" id="IPR003029">
    <property type="entry name" value="S1_domain"/>
</dbReference>
<dbReference type="EMBL" id="JAZAQF010000043">
    <property type="protein sequence ID" value="MFG3817479.1"/>
    <property type="molecule type" value="Genomic_DNA"/>
</dbReference>
<evidence type="ECO:0000256" key="3">
    <source>
        <dbReference type="ARBA" id="ARBA00023274"/>
    </source>
</evidence>
<keyword evidence="2" id="KW-0689">Ribosomal protein</keyword>
<feature type="domain" description="S1 motif" evidence="5">
    <location>
        <begin position="68"/>
        <end position="140"/>
    </location>
</feature>
<proteinExistence type="inferred from homology"/>
<name>A0ABW7CBF5_9CYAN</name>
<keyword evidence="3" id="KW-0687">Ribonucleoprotein</keyword>
<comment type="caution">
    <text evidence="6">The sequence shown here is derived from an EMBL/GenBank/DDBJ whole genome shotgun (WGS) entry which is preliminary data.</text>
</comment>
<dbReference type="InterPro" id="IPR050437">
    <property type="entry name" value="Ribos_protein_bS1-like"/>
</dbReference>
<evidence type="ECO:0000313" key="7">
    <source>
        <dbReference type="Proteomes" id="UP001604335"/>
    </source>
</evidence>
<dbReference type="Pfam" id="PF00575">
    <property type="entry name" value="S1"/>
    <property type="match status" value="2"/>
</dbReference>
<feature type="compositionally biased region" description="Pro residues" evidence="4">
    <location>
        <begin position="394"/>
        <end position="410"/>
    </location>
</feature>
<protein>
    <submittedName>
        <fullName evidence="6">S1 RNA-binding domain-containing protein</fullName>
    </submittedName>
</protein>
<dbReference type="PANTHER" id="PTHR10724:SF7">
    <property type="entry name" value="SMALL RIBOSOMAL SUBUNIT PROTEIN BS1C"/>
    <property type="match status" value="1"/>
</dbReference>
<evidence type="ECO:0000259" key="5">
    <source>
        <dbReference type="PROSITE" id="PS50126"/>
    </source>
</evidence>
<dbReference type="Proteomes" id="UP001604335">
    <property type="component" value="Unassembled WGS sequence"/>
</dbReference>
<dbReference type="PROSITE" id="PS50126">
    <property type="entry name" value="S1"/>
    <property type="match status" value="3"/>
</dbReference>
<feature type="domain" description="S1 motif" evidence="5">
    <location>
        <begin position="158"/>
        <end position="222"/>
    </location>
</feature>
<feature type="domain" description="S1 motif" evidence="5">
    <location>
        <begin position="236"/>
        <end position="304"/>
    </location>
</feature>
<keyword evidence="7" id="KW-1185">Reference proteome</keyword>